<comment type="caution">
    <text evidence="2">The sequence shown here is derived from an EMBL/GenBank/DDBJ whole genome shotgun (WGS) entry which is preliminary data.</text>
</comment>
<sequence length="80" mass="8793">MNDTDARVAVFAALHEIAPDVEPDDLDPGARLRQDLELDSLDFLRLLEVLAGSTGVSTPEDDYRDLTTVQSLIDYFAARG</sequence>
<evidence type="ECO:0000259" key="1">
    <source>
        <dbReference type="PROSITE" id="PS50075"/>
    </source>
</evidence>
<dbReference type="AlphaFoldDB" id="A0A6I3M8L2"/>
<dbReference type="Pfam" id="PF00550">
    <property type="entry name" value="PP-binding"/>
    <property type="match status" value="1"/>
</dbReference>
<dbReference type="InterPro" id="IPR009081">
    <property type="entry name" value="PP-bd_ACP"/>
</dbReference>
<dbReference type="InterPro" id="IPR036736">
    <property type="entry name" value="ACP-like_sf"/>
</dbReference>
<dbReference type="Gene3D" id="1.10.1200.10">
    <property type="entry name" value="ACP-like"/>
    <property type="match status" value="1"/>
</dbReference>
<protein>
    <submittedName>
        <fullName evidence="2">Acyl carrier protein</fullName>
    </submittedName>
</protein>
<feature type="domain" description="Carrier" evidence="1">
    <location>
        <begin position="2"/>
        <end position="80"/>
    </location>
</feature>
<accession>A0A6I3M8L2</accession>
<organism evidence="2 3">
    <name type="scientific">Agromyces bracchium</name>
    <dbReference type="NCBI Taxonomy" id="88376"/>
    <lineage>
        <taxon>Bacteria</taxon>
        <taxon>Bacillati</taxon>
        <taxon>Actinomycetota</taxon>
        <taxon>Actinomycetes</taxon>
        <taxon>Micrococcales</taxon>
        <taxon>Microbacteriaceae</taxon>
        <taxon>Agromyces</taxon>
    </lineage>
</organism>
<proteinExistence type="predicted"/>
<dbReference type="SUPFAM" id="SSF47336">
    <property type="entry name" value="ACP-like"/>
    <property type="match status" value="1"/>
</dbReference>
<gene>
    <name evidence="2" type="ORF">GJ743_14785</name>
</gene>
<keyword evidence="3" id="KW-1185">Reference proteome</keyword>
<dbReference type="Proteomes" id="UP000433071">
    <property type="component" value="Unassembled WGS sequence"/>
</dbReference>
<dbReference type="EMBL" id="WMLB01000033">
    <property type="protein sequence ID" value="MTH69634.1"/>
    <property type="molecule type" value="Genomic_DNA"/>
</dbReference>
<evidence type="ECO:0000313" key="3">
    <source>
        <dbReference type="Proteomes" id="UP000433071"/>
    </source>
</evidence>
<dbReference type="RefSeq" id="WP_328289223.1">
    <property type="nucleotide sequence ID" value="NZ_BAAAIB010000002.1"/>
</dbReference>
<name>A0A6I3M8L2_9MICO</name>
<reference evidence="2 3" key="1">
    <citation type="submission" date="2019-11" db="EMBL/GenBank/DDBJ databases">
        <title>Agromyces kandeliae sp. nov., isolated from mangrove soil.</title>
        <authorList>
            <person name="Wang R."/>
        </authorList>
    </citation>
    <scope>NUCLEOTIDE SEQUENCE [LARGE SCALE GENOMIC DNA]</scope>
    <source>
        <strain evidence="2 3">JCM 11433</strain>
    </source>
</reference>
<dbReference type="PROSITE" id="PS50075">
    <property type="entry name" value="CARRIER"/>
    <property type="match status" value="1"/>
</dbReference>
<evidence type="ECO:0000313" key="2">
    <source>
        <dbReference type="EMBL" id="MTH69634.1"/>
    </source>
</evidence>